<gene>
    <name evidence="4" type="ORF">B2A_01761</name>
</gene>
<feature type="domain" description="FecR N-terminal" evidence="3">
    <location>
        <begin position="16"/>
        <end position="56"/>
    </location>
</feature>
<dbReference type="Pfam" id="PF04773">
    <property type="entry name" value="FecR"/>
    <property type="match status" value="1"/>
</dbReference>
<dbReference type="GO" id="GO:0016989">
    <property type="term" value="F:sigma factor antagonist activity"/>
    <property type="evidence" value="ECO:0007669"/>
    <property type="project" value="TreeGrafter"/>
</dbReference>
<dbReference type="InterPro" id="IPR006860">
    <property type="entry name" value="FecR"/>
</dbReference>
<sequence>MDRHLQAQFEADPVLRQAAEWFVELRGESISGERIAQWQQWLSEAVHRQAFERVESFWRMTAGVNARWPTGAELGRDEYAGNEGIAAWRARTRPDVAMNDKRCWLRHVPLMEGTWRWSLAGFFALAASTLAVAVITGLIYWPAISVFLQGGAPISVHTGIGEQRTLTLQDGTIISVGPDTVLTAVLRTHSRTIVLKTGEAYFHVKWDPARPFTVHVARNIVTDLGTTFDVRHVDGGIVVSIAEGVVRVTTPLPLKRSGAKSWPTSPNGRLLAFQLNAGQRLALEPFDATPRISSIDPKWVGGWLQGRLHYLDEPLGSVVVDLDRYSTRRIIVDDPRIARLRVTAVVSVHDIDAWVASLSAVVSGTSGAAGR</sequence>
<dbReference type="PANTHER" id="PTHR30273:SF2">
    <property type="entry name" value="PROTEIN FECR"/>
    <property type="match status" value="1"/>
</dbReference>
<dbReference type="Gene3D" id="2.60.120.1440">
    <property type="match status" value="1"/>
</dbReference>
<evidence type="ECO:0000313" key="4">
    <source>
        <dbReference type="EMBL" id="EQD64990.1"/>
    </source>
</evidence>
<feature type="domain" description="FecR protein" evidence="2">
    <location>
        <begin position="156"/>
        <end position="247"/>
    </location>
</feature>
<name>T1CE03_9ZZZZ</name>
<dbReference type="InterPro" id="IPR012373">
    <property type="entry name" value="Ferrdict_sens_TM"/>
</dbReference>
<reference evidence="4" key="1">
    <citation type="submission" date="2013-08" db="EMBL/GenBank/DDBJ databases">
        <authorList>
            <person name="Mendez C."/>
            <person name="Richter M."/>
            <person name="Ferrer M."/>
            <person name="Sanchez J."/>
        </authorList>
    </citation>
    <scope>NUCLEOTIDE SEQUENCE</scope>
</reference>
<proteinExistence type="predicted"/>
<keyword evidence="1 4" id="KW-0812">Transmembrane</keyword>
<evidence type="ECO:0000256" key="1">
    <source>
        <dbReference type="SAM" id="Phobius"/>
    </source>
</evidence>
<keyword evidence="1" id="KW-0472">Membrane</keyword>
<dbReference type="PIRSF" id="PIRSF018266">
    <property type="entry name" value="FecR"/>
    <property type="match status" value="1"/>
</dbReference>
<reference evidence="4" key="2">
    <citation type="journal article" date="2014" name="ISME J.">
        <title>Microbial stratification in low pH oxic and suboxic macroscopic growths along an acid mine drainage.</title>
        <authorList>
            <person name="Mendez-Garcia C."/>
            <person name="Mesa V."/>
            <person name="Sprenger R.R."/>
            <person name="Richter M."/>
            <person name="Diez M.S."/>
            <person name="Solano J."/>
            <person name="Bargiela R."/>
            <person name="Golyshina O.V."/>
            <person name="Manteca A."/>
            <person name="Ramos J.L."/>
            <person name="Gallego J.R."/>
            <person name="Llorente I."/>
            <person name="Martins Dos Santos V.A."/>
            <person name="Jensen O.N."/>
            <person name="Pelaez A.I."/>
            <person name="Sanchez J."/>
            <person name="Ferrer M."/>
        </authorList>
    </citation>
    <scope>NUCLEOTIDE SEQUENCE</scope>
</reference>
<organism evidence="4">
    <name type="scientific">mine drainage metagenome</name>
    <dbReference type="NCBI Taxonomy" id="410659"/>
    <lineage>
        <taxon>unclassified sequences</taxon>
        <taxon>metagenomes</taxon>
        <taxon>ecological metagenomes</taxon>
    </lineage>
</organism>
<feature type="non-terminal residue" evidence="4">
    <location>
        <position position="371"/>
    </location>
</feature>
<evidence type="ECO:0000259" key="3">
    <source>
        <dbReference type="Pfam" id="PF16220"/>
    </source>
</evidence>
<keyword evidence="1" id="KW-1133">Transmembrane helix</keyword>
<dbReference type="AlphaFoldDB" id="T1CE03"/>
<dbReference type="Pfam" id="PF16220">
    <property type="entry name" value="DUF4880"/>
    <property type="match status" value="1"/>
</dbReference>
<dbReference type="PANTHER" id="PTHR30273">
    <property type="entry name" value="PERIPLASMIC SIGNAL SENSOR AND SIGMA FACTOR ACTIVATOR FECR-RELATED"/>
    <property type="match status" value="1"/>
</dbReference>
<evidence type="ECO:0000259" key="2">
    <source>
        <dbReference type="Pfam" id="PF04773"/>
    </source>
</evidence>
<comment type="caution">
    <text evidence="4">The sequence shown here is derived from an EMBL/GenBank/DDBJ whole genome shotgun (WGS) entry which is preliminary data.</text>
</comment>
<protein>
    <submittedName>
        <fullName evidence="4">Fe(2+)-dicitrate sensor, transmembrane component</fullName>
    </submittedName>
</protein>
<accession>T1CE03</accession>
<dbReference type="EMBL" id="AUZZ01001263">
    <property type="protein sequence ID" value="EQD64990.1"/>
    <property type="molecule type" value="Genomic_DNA"/>
</dbReference>
<feature type="transmembrane region" description="Helical" evidence="1">
    <location>
        <begin position="119"/>
        <end position="141"/>
    </location>
</feature>
<dbReference type="InterPro" id="IPR032623">
    <property type="entry name" value="FecR_N"/>
</dbReference>